<keyword evidence="9 10" id="KW-0472">Membrane</keyword>
<dbReference type="SMART" id="SM00958">
    <property type="entry name" value="SecA_PP_bind"/>
    <property type="match status" value="1"/>
</dbReference>
<reference evidence="14 15" key="1">
    <citation type="submission" date="2019-02" db="EMBL/GenBank/DDBJ databases">
        <title>Deep-cultivation of Planctomycetes and their phenomic and genomic characterization uncovers novel biology.</title>
        <authorList>
            <person name="Wiegand S."/>
            <person name="Jogler M."/>
            <person name="Boedeker C."/>
            <person name="Pinto D."/>
            <person name="Vollmers J."/>
            <person name="Rivas-Marin E."/>
            <person name="Kohn T."/>
            <person name="Peeters S.H."/>
            <person name="Heuer A."/>
            <person name="Rast P."/>
            <person name="Oberbeckmann S."/>
            <person name="Bunk B."/>
            <person name="Jeske O."/>
            <person name="Meyerdierks A."/>
            <person name="Storesund J.E."/>
            <person name="Kallscheuer N."/>
            <person name="Luecker S."/>
            <person name="Lage O.M."/>
            <person name="Pohl T."/>
            <person name="Merkel B.J."/>
            <person name="Hornburger P."/>
            <person name="Mueller R.-W."/>
            <person name="Bruemmer F."/>
            <person name="Labrenz M."/>
            <person name="Spormann A.M."/>
            <person name="Op Den Camp H."/>
            <person name="Overmann J."/>
            <person name="Amann R."/>
            <person name="Jetten M.S.M."/>
            <person name="Mascher T."/>
            <person name="Medema M.H."/>
            <person name="Devos D.P."/>
            <person name="Kaster A.-K."/>
            <person name="Ovreas L."/>
            <person name="Rohde M."/>
            <person name="Galperin M.Y."/>
            <person name="Jogler C."/>
        </authorList>
    </citation>
    <scope>NUCLEOTIDE SEQUENCE [LARGE SCALE GENOMIC DNA]</scope>
    <source>
        <strain evidence="14 15">Pla111</strain>
    </source>
</reference>
<evidence type="ECO:0000256" key="8">
    <source>
        <dbReference type="ARBA" id="ARBA00023010"/>
    </source>
</evidence>
<feature type="domain" description="Helicase C-terminal" evidence="12">
    <location>
        <begin position="449"/>
        <end position="605"/>
    </location>
</feature>
<keyword evidence="3 10" id="KW-0963">Cytoplasm</keyword>
<evidence type="ECO:0000259" key="12">
    <source>
        <dbReference type="PROSITE" id="PS51194"/>
    </source>
</evidence>
<dbReference type="RefSeq" id="WP_231931118.1">
    <property type="nucleotide sequence ID" value="NZ_SJPH01000012.1"/>
</dbReference>
<keyword evidence="8 10" id="KW-0811">Translocation</keyword>
<evidence type="ECO:0000313" key="14">
    <source>
        <dbReference type="EMBL" id="TWT40251.1"/>
    </source>
</evidence>
<feature type="domain" description="SecA family profile" evidence="13">
    <location>
        <begin position="9"/>
        <end position="602"/>
    </location>
</feature>
<comment type="caution">
    <text evidence="14">The sequence shown here is derived from an EMBL/GenBank/DDBJ whole genome shotgun (WGS) entry which is preliminary data.</text>
</comment>
<evidence type="ECO:0000259" key="13">
    <source>
        <dbReference type="PROSITE" id="PS51196"/>
    </source>
</evidence>
<dbReference type="InterPro" id="IPR001650">
    <property type="entry name" value="Helicase_C-like"/>
</dbReference>
<comment type="subcellular location">
    <subcellularLocation>
        <location evidence="10">Cell membrane</location>
        <topology evidence="10">Peripheral membrane protein</topology>
        <orientation evidence="10">Cytoplasmic side</orientation>
    </subcellularLocation>
    <subcellularLocation>
        <location evidence="10">Cytoplasm</location>
    </subcellularLocation>
    <text evidence="10">Distribution is 50-50.</text>
</comment>
<dbReference type="SMART" id="SM00957">
    <property type="entry name" value="SecA_DEAD"/>
    <property type="match status" value="1"/>
</dbReference>
<keyword evidence="6 10" id="KW-0653">Protein transport</keyword>
<dbReference type="GO" id="GO:0005829">
    <property type="term" value="C:cytosol"/>
    <property type="evidence" value="ECO:0007669"/>
    <property type="project" value="TreeGrafter"/>
</dbReference>
<comment type="subunit">
    <text evidence="10">Monomer and homodimer. Part of the essential Sec protein translocation apparatus which comprises SecA, SecYEG and auxiliary proteins SecDF. Other proteins may also be involved.</text>
</comment>
<keyword evidence="2 10" id="KW-1003">Cell membrane</keyword>
<organism evidence="14 15">
    <name type="scientific">Botrimarina hoheduenensis</name>
    <dbReference type="NCBI Taxonomy" id="2528000"/>
    <lineage>
        <taxon>Bacteria</taxon>
        <taxon>Pseudomonadati</taxon>
        <taxon>Planctomycetota</taxon>
        <taxon>Planctomycetia</taxon>
        <taxon>Pirellulales</taxon>
        <taxon>Lacipirellulaceae</taxon>
        <taxon>Botrimarina</taxon>
    </lineage>
</organism>
<dbReference type="Gene3D" id="3.90.1440.10">
    <property type="entry name" value="SecA, preprotein cross-linking domain"/>
    <property type="match status" value="1"/>
</dbReference>
<keyword evidence="1 10" id="KW-0813">Transport</keyword>
<dbReference type="Proteomes" id="UP000318995">
    <property type="component" value="Unassembled WGS sequence"/>
</dbReference>
<dbReference type="PANTHER" id="PTHR30612">
    <property type="entry name" value="SECA INNER MEMBRANE COMPONENT OF SEC PROTEIN SECRETION SYSTEM"/>
    <property type="match status" value="1"/>
</dbReference>
<evidence type="ECO:0000313" key="15">
    <source>
        <dbReference type="Proteomes" id="UP000318995"/>
    </source>
</evidence>
<comment type="function">
    <text evidence="10">Part of the Sec protein translocase complex. Interacts with the SecYEG preprotein conducting channel. Has a central role in coupling the hydrolysis of ATP to the transfer of proteins into and across the cell membrane, serving as an ATP-driven molecular motor driving the stepwise translocation of polypeptide chains across the membrane.</text>
</comment>
<evidence type="ECO:0000256" key="3">
    <source>
        <dbReference type="ARBA" id="ARBA00022490"/>
    </source>
</evidence>
<dbReference type="InterPro" id="IPR011115">
    <property type="entry name" value="SecA_DEAD"/>
</dbReference>
<feature type="domain" description="Helicase ATP-binding" evidence="11">
    <location>
        <begin position="95"/>
        <end position="273"/>
    </location>
</feature>
<dbReference type="SUPFAM" id="SSF52540">
    <property type="entry name" value="P-loop containing nucleoside triphosphate hydrolases"/>
    <property type="match status" value="2"/>
</dbReference>
<dbReference type="AlphaFoldDB" id="A0A5C5VR11"/>
<dbReference type="GO" id="GO:0008564">
    <property type="term" value="F:protein-exporting ATPase activity"/>
    <property type="evidence" value="ECO:0007669"/>
    <property type="project" value="UniProtKB-EC"/>
</dbReference>
<evidence type="ECO:0000256" key="9">
    <source>
        <dbReference type="ARBA" id="ARBA00023136"/>
    </source>
</evidence>
<feature type="binding site" evidence="10">
    <location>
        <position position="93"/>
    </location>
    <ligand>
        <name>ATP</name>
        <dbReference type="ChEBI" id="CHEBI:30616"/>
    </ligand>
</feature>
<dbReference type="InterPro" id="IPR000185">
    <property type="entry name" value="SecA"/>
</dbReference>
<evidence type="ECO:0000259" key="11">
    <source>
        <dbReference type="PROSITE" id="PS51192"/>
    </source>
</evidence>
<dbReference type="InterPro" id="IPR014018">
    <property type="entry name" value="SecA_motor_DEAD"/>
</dbReference>
<sequence length="651" mass="72492">MSAVPSGFARTLQLVAAGRNRRLLARWAGCIDPISQREPALQALNDYDLRKQSLSLRYRARSGEPLDRLVVEGFALVREAARRTKNMRHFDVQILGGAAAHYGSIIEMQTGEGKTLTATLPLYLAALEGKGAHLATVNDYLAARDAELMEPVFKALGMTVGVIQSQQPQPERRKAYASDVTYGTANEMGFDFLRDRLLKRQIQEGARDLFGEMLAGGEGGGEKPVQRDLHFMLVDEADSILIDEARTPLIISALPGEDEKIAAEAYQWAAAEAPSYEEELHYDYDPKEKRVDLTLAGRRRVRETAKPTAMDHLPLSEIYDYVERGIKVNREMICDRHYVIRDGEIVIVDEFTGRLAEGRKWRSGLHQAIEAKEGVEVTFETATAARVTIQDLFLRYNRLAGMTGTASTSAPELRKIYKVNCLPIPTNRPPIRQQLASRIFGNADAKWLAIVEEIAEVVAAGRPVLVGTRSIDKSERVAKLLSEAGIEHTVLNARHAAREAEIVAAAGQAGRVTVATNMAGRGTDIKLGEGVHEAGGLHVICTELHESKRIDRQLIGRCGRQGDPGSYRQYLALDDEILAQGLGEKPGERLRRRGETLTGSLAGSYERVFQRAQRRVERRHFRDRKVLLYHDKERQKMQRAMSQDPYLDTPG</sequence>
<dbReference type="Pfam" id="PF21090">
    <property type="entry name" value="P-loop_SecA"/>
    <property type="match status" value="2"/>
</dbReference>
<evidence type="ECO:0000256" key="10">
    <source>
        <dbReference type="HAMAP-Rule" id="MF_01382"/>
    </source>
</evidence>
<dbReference type="CDD" id="cd17928">
    <property type="entry name" value="DEXDc_SecA"/>
    <property type="match status" value="1"/>
</dbReference>
<dbReference type="GO" id="GO:0017038">
    <property type="term" value="P:protein import"/>
    <property type="evidence" value="ECO:0007669"/>
    <property type="project" value="InterPro"/>
</dbReference>
<dbReference type="PROSITE" id="PS51196">
    <property type="entry name" value="SECA_MOTOR_DEAD"/>
    <property type="match status" value="1"/>
</dbReference>
<evidence type="ECO:0000256" key="2">
    <source>
        <dbReference type="ARBA" id="ARBA00022475"/>
    </source>
</evidence>
<gene>
    <name evidence="10" type="primary">secA</name>
    <name evidence="14" type="ORF">Pla111_33830</name>
</gene>
<proteinExistence type="inferred from homology"/>
<feature type="binding site" evidence="10">
    <location>
        <begin position="111"/>
        <end position="115"/>
    </location>
    <ligand>
        <name>ATP</name>
        <dbReference type="ChEBI" id="CHEBI:30616"/>
    </ligand>
</feature>
<dbReference type="Gene3D" id="3.40.50.300">
    <property type="entry name" value="P-loop containing nucleotide triphosphate hydrolases"/>
    <property type="match status" value="2"/>
</dbReference>
<dbReference type="SUPFAM" id="SSF81767">
    <property type="entry name" value="Pre-protein crosslinking domain of SecA"/>
    <property type="match status" value="1"/>
</dbReference>
<dbReference type="EC" id="7.4.2.8" evidence="10"/>
<dbReference type="CDD" id="cd18803">
    <property type="entry name" value="SF2_C_secA"/>
    <property type="match status" value="1"/>
</dbReference>
<evidence type="ECO:0000256" key="4">
    <source>
        <dbReference type="ARBA" id="ARBA00022741"/>
    </source>
</evidence>
<protein>
    <recommendedName>
        <fullName evidence="10">Protein translocase subunit SecA</fullName>
        <ecNumber evidence="10">7.4.2.8</ecNumber>
    </recommendedName>
</protein>
<dbReference type="Pfam" id="PF07517">
    <property type="entry name" value="SecA_DEAD"/>
    <property type="match status" value="1"/>
</dbReference>
<keyword evidence="4 10" id="KW-0547">Nucleotide-binding</keyword>
<dbReference type="InterPro" id="IPR027417">
    <property type="entry name" value="P-loop_NTPase"/>
</dbReference>
<feature type="binding site" evidence="10">
    <location>
        <position position="524"/>
    </location>
    <ligand>
        <name>ATP</name>
        <dbReference type="ChEBI" id="CHEBI:30616"/>
    </ligand>
</feature>
<dbReference type="PROSITE" id="PS51192">
    <property type="entry name" value="HELICASE_ATP_BIND_1"/>
    <property type="match status" value="1"/>
</dbReference>
<dbReference type="FunFam" id="3.40.50.300:FF:000429">
    <property type="entry name" value="Preprotein translocase subunit SecA"/>
    <property type="match status" value="1"/>
</dbReference>
<dbReference type="GO" id="GO:0065002">
    <property type="term" value="P:intracellular protein transmembrane transport"/>
    <property type="evidence" value="ECO:0007669"/>
    <property type="project" value="UniProtKB-UniRule"/>
</dbReference>
<dbReference type="InterPro" id="IPR044722">
    <property type="entry name" value="SecA_SF2_C"/>
</dbReference>
<dbReference type="InterPro" id="IPR036670">
    <property type="entry name" value="SecA_X-link_sf"/>
</dbReference>
<dbReference type="InterPro" id="IPR020937">
    <property type="entry name" value="SecA_CS"/>
</dbReference>
<dbReference type="GO" id="GO:0005524">
    <property type="term" value="F:ATP binding"/>
    <property type="evidence" value="ECO:0007669"/>
    <property type="project" value="UniProtKB-UniRule"/>
</dbReference>
<dbReference type="GO" id="GO:0006605">
    <property type="term" value="P:protein targeting"/>
    <property type="evidence" value="ECO:0007669"/>
    <property type="project" value="UniProtKB-UniRule"/>
</dbReference>
<dbReference type="GO" id="GO:0043952">
    <property type="term" value="P:protein transport by the Sec complex"/>
    <property type="evidence" value="ECO:0007669"/>
    <property type="project" value="TreeGrafter"/>
</dbReference>
<keyword evidence="5 10" id="KW-0067">ATP-binding</keyword>
<dbReference type="PANTHER" id="PTHR30612:SF0">
    <property type="entry name" value="CHLOROPLAST PROTEIN-TRANSPORTING ATPASE"/>
    <property type="match status" value="1"/>
</dbReference>
<accession>A0A5C5VR11</accession>
<evidence type="ECO:0000256" key="5">
    <source>
        <dbReference type="ARBA" id="ARBA00022840"/>
    </source>
</evidence>
<keyword evidence="15" id="KW-1185">Reference proteome</keyword>
<comment type="catalytic activity">
    <reaction evidence="10">
        <text>ATP + H2O + cellular proteinSide 1 = ADP + phosphate + cellular proteinSide 2.</text>
        <dbReference type="EC" id="7.4.2.8"/>
    </reaction>
</comment>
<dbReference type="PROSITE" id="PS51194">
    <property type="entry name" value="HELICASE_CTER"/>
    <property type="match status" value="1"/>
</dbReference>
<dbReference type="PRINTS" id="PR00906">
    <property type="entry name" value="SECA"/>
</dbReference>
<dbReference type="GO" id="GO:0005886">
    <property type="term" value="C:plasma membrane"/>
    <property type="evidence" value="ECO:0007669"/>
    <property type="project" value="UniProtKB-SubCell"/>
</dbReference>
<dbReference type="InterPro" id="IPR011130">
    <property type="entry name" value="SecA_preprotein_X-link_dom"/>
</dbReference>
<evidence type="ECO:0000256" key="6">
    <source>
        <dbReference type="ARBA" id="ARBA00022927"/>
    </source>
</evidence>
<dbReference type="PROSITE" id="PS01312">
    <property type="entry name" value="SECA"/>
    <property type="match status" value="1"/>
</dbReference>
<dbReference type="InterPro" id="IPR014001">
    <property type="entry name" value="Helicase_ATP-bd"/>
</dbReference>
<comment type="similarity">
    <text evidence="10">Belongs to the SecA family.</text>
</comment>
<dbReference type="EMBL" id="SJPH01000012">
    <property type="protein sequence ID" value="TWT40251.1"/>
    <property type="molecule type" value="Genomic_DNA"/>
</dbReference>
<evidence type="ECO:0000256" key="7">
    <source>
        <dbReference type="ARBA" id="ARBA00022967"/>
    </source>
</evidence>
<keyword evidence="7 10" id="KW-1278">Translocase</keyword>
<dbReference type="HAMAP" id="MF_01382">
    <property type="entry name" value="SecA"/>
    <property type="match status" value="1"/>
</dbReference>
<evidence type="ECO:0000256" key="1">
    <source>
        <dbReference type="ARBA" id="ARBA00022448"/>
    </source>
</evidence>
<dbReference type="GO" id="GO:0031522">
    <property type="term" value="C:cell envelope Sec protein transport complex"/>
    <property type="evidence" value="ECO:0007669"/>
    <property type="project" value="TreeGrafter"/>
</dbReference>
<name>A0A5C5VR11_9BACT</name>
<dbReference type="Pfam" id="PF01043">
    <property type="entry name" value="SecA_PP_bind"/>
    <property type="match status" value="1"/>
</dbReference>